<evidence type="ECO:0000259" key="7">
    <source>
        <dbReference type="PROSITE" id="PS50011"/>
    </source>
</evidence>
<dbReference type="GO" id="GO:0030424">
    <property type="term" value="C:axon"/>
    <property type="evidence" value="ECO:0007669"/>
    <property type="project" value="TreeGrafter"/>
</dbReference>
<dbReference type="GO" id="GO:0004674">
    <property type="term" value="F:protein serine/threonine kinase activity"/>
    <property type="evidence" value="ECO:0007669"/>
    <property type="project" value="UniProtKB-KW"/>
</dbReference>
<dbReference type="GO" id="GO:0007165">
    <property type="term" value="P:signal transduction"/>
    <property type="evidence" value="ECO:0007669"/>
    <property type="project" value="TreeGrafter"/>
</dbReference>
<proteinExistence type="inferred from homology"/>
<evidence type="ECO:0000256" key="6">
    <source>
        <dbReference type="ARBA" id="ARBA00022840"/>
    </source>
</evidence>
<protein>
    <submittedName>
        <fullName evidence="9">Protein kinase domain-containing protein</fullName>
    </submittedName>
</protein>
<dbReference type="WBParaSite" id="EEL_0000719501-mRNA-1">
    <property type="protein sequence ID" value="EEL_0000719501-mRNA-1"/>
    <property type="gene ID" value="EEL_0000719501"/>
</dbReference>
<dbReference type="Pfam" id="PF00069">
    <property type="entry name" value="Pkinase"/>
    <property type="match status" value="1"/>
</dbReference>
<dbReference type="InterPro" id="IPR008271">
    <property type="entry name" value="Ser/Thr_kinase_AS"/>
</dbReference>
<dbReference type="GO" id="GO:0090090">
    <property type="term" value="P:negative regulation of canonical Wnt signaling pathway"/>
    <property type="evidence" value="ECO:0007669"/>
    <property type="project" value="TreeGrafter"/>
</dbReference>
<dbReference type="InterPro" id="IPR000719">
    <property type="entry name" value="Prot_kinase_dom"/>
</dbReference>
<evidence type="ECO:0000313" key="9">
    <source>
        <dbReference type="WBParaSite" id="EEL_0000719501-mRNA-1"/>
    </source>
</evidence>
<evidence type="ECO:0000313" key="8">
    <source>
        <dbReference type="Proteomes" id="UP000050640"/>
    </source>
</evidence>
<dbReference type="GO" id="GO:0032436">
    <property type="term" value="P:positive regulation of proteasomal ubiquitin-dependent protein catabolic process"/>
    <property type="evidence" value="ECO:0007669"/>
    <property type="project" value="TreeGrafter"/>
</dbReference>
<dbReference type="InterPro" id="IPR050591">
    <property type="entry name" value="GSK-3"/>
</dbReference>
<dbReference type="SUPFAM" id="SSF56112">
    <property type="entry name" value="Protein kinase-like (PK-like)"/>
    <property type="match status" value="1"/>
</dbReference>
<dbReference type="SMART" id="SM00220">
    <property type="entry name" value="S_TKc"/>
    <property type="match status" value="1"/>
</dbReference>
<dbReference type="Gene3D" id="3.30.200.20">
    <property type="entry name" value="Phosphorylase Kinase, domain 1"/>
    <property type="match status" value="1"/>
</dbReference>
<name>A0A0R3RY52_9BILA</name>
<dbReference type="PROSITE" id="PS00108">
    <property type="entry name" value="PROTEIN_KINASE_ST"/>
    <property type="match status" value="1"/>
</dbReference>
<evidence type="ECO:0000256" key="3">
    <source>
        <dbReference type="ARBA" id="ARBA00022679"/>
    </source>
</evidence>
<dbReference type="AlphaFoldDB" id="A0A0R3RY52"/>
<keyword evidence="2" id="KW-0723">Serine/threonine-protein kinase</keyword>
<evidence type="ECO:0000256" key="2">
    <source>
        <dbReference type="ARBA" id="ARBA00022527"/>
    </source>
</evidence>
<evidence type="ECO:0000256" key="1">
    <source>
        <dbReference type="ARBA" id="ARBA00005527"/>
    </source>
</evidence>
<dbReference type="PANTHER" id="PTHR24057:SF18">
    <property type="entry name" value="SERINE_THREONINE-PROTEIN KINASE R03D7.5-RELATED"/>
    <property type="match status" value="1"/>
</dbReference>
<keyword evidence="8" id="KW-1185">Reference proteome</keyword>
<keyword evidence="3" id="KW-0808">Transferase</keyword>
<dbReference type="PANTHER" id="PTHR24057">
    <property type="entry name" value="GLYCOGEN SYNTHASE KINASE-3 ALPHA"/>
    <property type="match status" value="1"/>
</dbReference>
<dbReference type="GO" id="GO:0005829">
    <property type="term" value="C:cytosol"/>
    <property type="evidence" value="ECO:0007669"/>
    <property type="project" value="TreeGrafter"/>
</dbReference>
<dbReference type="InterPro" id="IPR011009">
    <property type="entry name" value="Kinase-like_dom_sf"/>
</dbReference>
<dbReference type="GO" id="GO:0070507">
    <property type="term" value="P:regulation of microtubule cytoskeleton organization"/>
    <property type="evidence" value="ECO:0007669"/>
    <property type="project" value="TreeGrafter"/>
</dbReference>
<dbReference type="Gene3D" id="1.10.510.10">
    <property type="entry name" value="Transferase(Phosphotransferase) domain 1"/>
    <property type="match status" value="1"/>
</dbReference>
<dbReference type="GO" id="GO:0030154">
    <property type="term" value="P:cell differentiation"/>
    <property type="evidence" value="ECO:0007669"/>
    <property type="project" value="TreeGrafter"/>
</dbReference>
<evidence type="ECO:0000256" key="5">
    <source>
        <dbReference type="ARBA" id="ARBA00022777"/>
    </source>
</evidence>
<dbReference type="GO" id="GO:0005524">
    <property type="term" value="F:ATP binding"/>
    <property type="evidence" value="ECO:0007669"/>
    <property type="project" value="UniProtKB-KW"/>
</dbReference>
<feature type="domain" description="Protein kinase" evidence="7">
    <location>
        <begin position="1"/>
        <end position="305"/>
    </location>
</feature>
<reference evidence="9" key="1">
    <citation type="submission" date="2017-02" db="UniProtKB">
        <authorList>
            <consortium name="WormBaseParasite"/>
        </authorList>
    </citation>
    <scope>IDENTIFICATION</scope>
</reference>
<dbReference type="Proteomes" id="UP000050640">
    <property type="component" value="Unplaced"/>
</dbReference>
<sequence>MKNLRLHSSGVFSNVYRGTLLSPGPRKEIALKKTWPELTGLISDLVIGAHANRELNILLHLSRKGHKNIVQICETIIFEYLPQTVANVVKQIGGEYPDYIEIKLYSWQLFNGLTYLSNKHICHRDIKPQNLLIEPISGMLKIADFGSAKFMKKMTKSAFYQVTRYYRPPELLLKATFYSPQIGKFPIISNFPNKERNLDHRTYHLDVWSGGCVLGEITKGSILFPGRDAQHQFKLVVSALGNPDETELMDMKATVLLADDHITPNGFRPILPYASEEIINILQRILVYSPEKRLSGKVLLSDPFFQELFIPNKRRTNGTFVSNAITLDDLQEIPYVFSRF</sequence>
<dbReference type="STRING" id="1147741.A0A0R3RY52"/>
<keyword evidence="4" id="KW-0547">Nucleotide-binding</keyword>
<keyword evidence="6" id="KW-0067">ATP-binding</keyword>
<dbReference type="GO" id="GO:0005634">
    <property type="term" value="C:nucleus"/>
    <property type="evidence" value="ECO:0007669"/>
    <property type="project" value="TreeGrafter"/>
</dbReference>
<keyword evidence="5" id="KW-0418">Kinase</keyword>
<dbReference type="PROSITE" id="PS50011">
    <property type="entry name" value="PROTEIN_KINASE_DOM"/>
    <property type="match status" value="1"/>
</dbReference>
<accession>A0A0R3RY52</accession>
<comment type="similarity">
    <text evidence="1">Belongs to the protein kinase superfamily. CMGC Ser/Thr protein kinase family. GSK-3 subfamily.</text>
</comment>
<evidence type="ECO:0000256" key="4">
    <source>
        <dbReference type="ARBA" id="ARBA00022741"/>
    </source>
</evidence>
<organism evidence="8 9">
    <name type="scientific">Elaeophora elaphi</name>
    <dbReference type="NCBI Taxonomy" id="1147741"/>
    <lineage>
        <taxon>Eukaryota</taxon>
        <taxon>Metazoa</taxon>
        <taxon>Ecdysozoa</taxon>
        <taxon>Nematoda</taxon>
        <taxon>Chromadorea</taxon>
        <taxon>Rhabditida</taxon>
        <taxon>Spirurina</taxon>
        <taxon>Spiruromorpha</taxon>
        <taxon>Filarioidea</taxon>
        <taxon>Onchocercidae</taxon>
        <taxon>Elaeophora</taxon>
    </lineage>
</organism>